<evidence type="ECO:0000256" key="2">
    <source>
        <dbReference type="SAM" id="SignalP"/>
    </source>
</evidence>
<dbReference type="AlphaFoldDB" id="A0A6B8M8P8"/>
<dbReference type="KEGG" id="mpar:F7D14_16560"/>
<name>A0A6B8M8P8_9HYPH</name>
<protein>
    <submittedName>
        <fullName evidence="3">Uncharacterized protein</fullName>
    </submittedName>
</protein>
<reference evidence="3 4" key="1">
    <citation type="submission" date="2019-09" db="EMBL/GenBank/DDBJ databases">
        <title>Isolation and complete genome sequencing of Methylocystis species.</title>
        <authorList>
            <person name="Rumah B.L."/>
            <person name="Stead C.E."/>
            <person name="Stevens B.C."/>
            <person name="Minton N.P."/>
            <person name="Grosse-Honebrink A."/>
            <person name="Zhang Y."/>
        </authorList>
    </citation>
    <scope>NUCLEOTIDE SEQUENCE [LARGE SCALE GENOMIC DNA]</scope>
    <source>
        <strain evidence="3 4">BRCS2</strain>
    </source>
</reference>
<feature type="compositionally biased region" description="Pro residues" evidence="1">
    <location>
        <begin position="97"/>
        <end position="110"/>
    </location>
</feature>
<feature type="compositionally biased region" description="Pro residues" evidence="1">
    <location>
        <begin position="68"/>
        <end position="83"/>
    </location>
</feature>
<evidence type="ECO:0000313" key="3">
    <source>
        <dbReference type="EMBL" id="QGM98938.1"/>
    </source>
</evidence>
<feature type="compositionally biased region" description="Polar residues" evidence="1">
    <location>
        <begin position="31"/>
        <end position="54"/>
    </location>
</feature>
<gene>
    <name evidence="3" type="ORF">F7D14_16560</name>
</gene>
<dbReference type="RefSeq" id="WP_026016344.1">
    <property type="nucleotide sequence ID" value="NZ_CP044331.1"/>
</dbReference>
<keyword evidence="4" id="KW-1185">Reference proteome</keyword>
<keyword evidence="2" id="KW-0732">Signal</keyword>
<organism evidence="3 4">
    <name type="scientific">Methylocystis parvus</name>
    <dbReference type="NCBI Taxonomy" id="134"/>
    <lineage>
        <taxon>Bacteria</taxon>
        <taxon>Pseudomonadati</taxon>
        <taxon>Pseudomonadota</taxon>
        <taxon>Alphaproteobacteria</taxon>
        <taxon>Hyphomicrobiales</taxon>
        <taxon>Methylocystaceae</taxon>
        <taxon>Methylocystis</taxon>
    </lineage>
</organism>
<evidence type="ECO:0000313" key="4">
    <source>
        <dbReference type="Proteomes" id="UP000422569"/>
    </source>
</evidence>
<evidence type="ECO:0000256" key="1">
    <source>
        <dbReference type="SAM" id="MobiDB-lite"/>
    </source>
</evidence>
<feature type="chain" id="PRO_5025671793" evidence="2">
    <location>
        <begin position="26"/>
        <end position="149"/>
    </location>
</feature>
<proteinExistence type="predicted"/>
<dbReference type="EMBL" id="CP044331">
    <property type="protein sequence ID" value="QGM98938.1"/>
    <property type="molecule type" value="Genomic_DNA"/>
</dbReference>
<feature type="region of interest" description="Disordered" evidence="1">
    <location>
        <begin position="31"/>
        <end position="118"/>
    </location>
</feature>
<sequence>MAAAGKASSLASIVVAGAAAYCALATPLQAPQSKTANALVAATTNRKAQASGSAPTVAAGPVNKPGAPVAPAPRPKTNPPPAPVVSQPPQAKTKLAPLPPIDTSTPPPTLPRATRERMRTCAEEWDKKKRAASAALPMWRDFAAGCLTR</sequence>
<feature type="signal peptide" evidence="2">
    <location>
        <begin position="1"/>
        <end position="25"/>
    </location>
</feature>
<dbReference type="Proteomes" id="UP000422569">
    <property type="component" value="Chromosome"/>
</dbReference>
<accession>A0A6B8M8P8</accession>